<dbReference type="InterPro" id="IPR029058">
    <property type="entry name" value="AB_hydrolase_fold"/>
</dbReference>
<proteinExistence type="predicted"/>
<dbReference type="Proteomes" id="UP000568106">
    <property type="component" value="Unassembled WGS sequence"/>
</dbReference>
<dbReference type="PANTHER" id="PTHR22946:SF12">
    <property type="entry name" value="CONIDIAL PIGMENT BIOSYNTHESIS PROTEIN AYG1 (AFU_ORTHOLOGUE AFUA_2G17550)"/>
    <property type="match status" value="1"/>
</dbReference>
<dbReference type="SUPFAM" id="SSF53474">
    <property type="entry name" value="alpha/beta-Hydrolases"/>
    <property type="match status" value="1"/>
</dbReference>
<dbReference type="InterPro" id="IPR050261">
    <property type="entry name" value="FrsA_esterase"/>
</dbReference>
<gene>
    <name evidence="2" type="ORF">HDF09_003947</name>
</gene>
<accession>A0A7W8MSQ9</accession>
<dbReference type="Pfam" id="PF06500">
    <property type="entry name" value="FrsA-like"/>
    <property type="match status" value="1"/>
</dbReference>
<sequence>MATMHSATRSFKTRHSATRNFKTRHSAFRDFKTIVSLLTVCAGLSSTGLLAQGAPERTLDEIKVEAVHRAEVGGYPLIGLDPNDVREAFKSIHTRDKDEWAEGFMGVADRYMAEGKSLEKTDPAKANADYIRAWHLYFFGRWPTDSSPKKKISYAKGIEAFLAHARMMDPPVEVVHIPFEGKEIIGYLRLPKGATGRIPMVIAVNGLDSRKEDLTESFSAILPYGIGYIAVDGPGTGQSPVKASPTAGRALSKVIDYLDTRPEVDPHRIAMHGVSWGAYWGTKMAILEKDRLKCVSVQSPPTDLFFQRDFIVNSLVGNREYLFDQMPALMSIFENVTTLDQVIDEFSKMSLVNQHLLGKPTAPMLILAGTKDTQVPIADVYKLLDSGDVPKDAWINPQGGHLGRQVGVWPDPRIFKQVILPWLDRNLKAAP</sequence>
<evidence type="ECO:0000313" key="3">
    <source>
        <dbReference type="Proteomes" id="UP000568106"/>
    </source>
</evidence>
<keyword evidence="1" id="KW-0378">Hydrolase</keyword>
<dbReference type="Gene3D" id="3.40.50.1820">
    <property type="entry name" value="alpha/beta hydrolase"/>
    <property type="match status" value="1"/>
</dbReference>
<dbReference type="EMBL" id="JACHDY010000007">
    <property type="protein sequence ID" value="MBB5319241.1"/>
    <property type="molecule type" value="Genomic_DNA"/>
</dbReference>
<evidence type="ECO:0000313" key="2">
    <source>
        <dbReference type="EMBL" id="MBB5319241.1"/>
    </source>
</evidence>
<comment type="caution">
    <text evidence="2">The sequence shown here is derived from an EMBL/GenBank/DDBJ whole genome shotgun (WGS) entry which is preliminary data.</text>
</comment>
<name>A0A7W8MSQ9_9BACT</name>
<keyword evidence="3" id="KW-1185">Reference proteome</keyword>
<dbReference type="InterPro" id="IPR010520">
    <property type="entry name" value="FrsA-like"/>
</dbReference>
<protein>
    <submittedName>
        <fullName evidence="2">Pimeloyl-ACP methyl ester carboxylesterase</fullName>
    </submittedName>
</protein>
<dbReference type="AlphaFoldDB" id="A0A7W8MSQ9"/>
<organism evidence="2 3">
    <name type="scientific">Tunturiibacter empetritectus</name>
    <dbReference type="NCBI Taxonomy" id="3069691"/>
    <lineage>
        <taxon>Bacteria</taxon>
        <taxon>Pseudomonadati</taxon>
        <taxon>Acidobacteriota</taxon>
        <taxon>Terriglobia</taxon>
        <taxon>Terriglobales</taxon>
        <taxon>Acidobacteriaceae</taxon>
        <taxon>Tunturiibacter</taxon>
    </lineage>
</organism>
<evidence type="ECO:0000256" key="1">
    <source>
        <dbReference type="ARBA" id="ARBA00022801"/>
    </source>
</evidence>
<reference evidence="2" key="1">
    <citation type="submission" date="2020-08" db="EMBL/GenBank/DDBJ databases">
        <title>Genomic Encyclopedia of Type Strains, Phase IV (KMG-V): Genome sequencing to study the core and pangenomes of soil and plant-associated prokaryotes.</title>
        <authorList>
            <person name="Whitman W."/>
        </authorList>
    </citation>
    <scope>NUCLEOTIDE SEQUENCE [LARGE SCALE GENOMIC DNA]</scope>
    <source>
        <strain evidence="2">M8UP27</strain>
    </source>
</reference>
<dbReference type="GO" id="GO:0016787">
    <property type="term" value="F:hydrolase activity"/>
    <property type="evidence" value="ECO:0007669"/>
    <property type="project" value="UniProtKB-KW"/>
</dbReference>
<dbReference type="PANTHER" id="PTHR22946">
    <property type="entry name" value="DIENELACTONE HYDROLASE DOMAIN-CONTAINING PROTEIN-RELATED"/>
    <property type="match status" value="1"/>
</dbReference>